<dbReference type="AlphaFoldDB" id="A0A0N7L7G3"/>
<evidence type="ECO:0000313" key="2">
    <source>
        <dbReference type="Proteomes" id="UP000054928"/>
    </source>
</evidence>
<keyword evidence="2" id="KW-1185">Reference proteome</keyword>
<proteinExistence type="predicted"/>
<dbReference type="EMBL" id="CCYD01002371">
    <property type="protein sequence ID" value="CEG46995.1"/>
    <property type="molecule type" value="Genomic_DNA"/>
</dbReference>
<dbReference type="RefSeq" id="XP_024583364.1">
    <property type="nucleotide sequence ID" value="XM_024717914.1"/>
</dbReference>
<protein>
    <submittedName>
        <fullName evidence="1">Uncharacterized protein</fullName>
    </submittedName>
</protein>
<name>A0A0N7L7G3_PLAHL</name>
<evidence type="ECO:0000313" key="1">
    <source>
        <dbReference type="EMBL" id="CEG46995.1"/>
    </source>
</evidence>
<accession>A0A0N7L7G3</accession>
<sequence length="57" mass="6833">MDVGQFFFKPKNVQSQLCRYGCINRNLYDVYDTYLLVVAWVSQIQGQSLRHLYDLER</sequence>
<dbReference type="Proteomes" id="UP000054928">
    <property type="component" value="Unassembled WGS sequence"/>
</dbReference>
<reference evidence="2" key="1">
    <citation type="submission" date="2014-09" db="EMBL/GenBank/DDBJ databases">
        <authorList>
            <person name="Sharma Rahul"/>
            <person name="Thines Marco"/>
        </authorList>
    </citation>
    <scope>NUCLEOTIDE SEQUENCE [LARGE SCALE GENOMIC DNA]</scope>
</reference>
<dbReference type="GeneID" id="36398716"/>
<organism evidence="1 2">
    <name type="scientific">Plasmopara halstedii</name>
    <name type="common">Downy mildew of sunflower</name>
    <dbReference type="NCBI Taxonomy" id="4781"/>
    <lineage>
        <taxon>Eukaryota</taxon>
        <taxon>Sar</taxon>
        <taxon>Stramenopiles</taxon>
        <taxon>Oomycota</taxon>
        <taxon>Peronosporomycetes</taxon>
        <taxon>Peronosporales</taxon>
        <taxon>Peronosporaceae</taxon>
        <taxon>Plasmopara</taxon>
    </lineage>
</organism>